<evidence type="ECO:0000313" key="2">
    <source>
        <dbReference type="EMBL" id="CAF1921140.1"/>
    </source>
</evidence>
<sequence>MTLCTPRFCISRITLEILFLMGFISNPRTMLFTVAYANLLTLLLLDSPSSFFRRKVSMISSASKTTSLISLIVSFTTALVCFLASASFRKHLNFLTSLFNPSNCSSTP</sequence>
<keyword evidence="1" id="KW-0812">Transmembrane</keyword>
<dbReference type="Proteomes" id="UP001295469">
    <property type="component" value="Chromosome C02"/>
</dbReference>
<dbReference type="EMBL" id="HG994366">
    <property type="protein sequence ID" value="CAF1921140.1"/>
    <property type="molecule type" value="Genomic_DNA"/>
</dbReference>
<keyword evidence="1" id="KW-0472">Membrane</keyword>
<organism evidence="2">
    <name type="scientific">Brassica napus</name>
    <name type="common">Rape</name>
    <dbReference type="NCBI Taxonomy" id="3708"/>
    <lineage>
        <taxon>Eukaryota</taxon>
        <taxon>Viridiplantae</taxon>
        <taxon>Streptophyta</taxon>
        <taxon>Embryophyta</taxon>
        <taxon>Tracheophyta</taxon>
        <taxon>Spermatophyta</taxon>
        <taxon>Magnoliopsida</taxon>
        <taxon>eudicotyledons</taxon>
        <taxon>Gunneridae</taxon>
        <taxon>Pentapetalae</taxon>
        <taxon>rosids</taxon>
        <taxon>malvids</taxon>
        <taxon>Brassicales</taxon>
        <taxon>Brassicaceae</taxon>
        <taxon>Brassiceae</taxon>
        <taxon>Brassica</taxon>
    </lineage>
</organism>
<protein>
    <submittedName>
        <fullName evidence="2">(rape) hypothetical protein</fullName>
    </submittedName>
</protein>
<reference evidence="2" key="1">
    <citation type="submission" date="2021-01" db="EMBL/GenBank/DDBJ databases">
        <authorList>
            <consortium name="Genoscope - CEA"/>
            <person name="William W."/>
        </authorList>
    </citation>
    <scope>NUCLEOTIDE SEQUENCE</scope>
</reference>
<keyword evidence="1" id="KW-1133">Transmembrane helix</keyword>
<proteinExistence type="predicted"/>
<evidence type="ECO:0000256" key="1">
    <source>
        <dbReference type="SAM" id="Phobius"/>
    </source>
</evidence>
<name>A0A816KQ56_BRANA</name>
<gene>
    <name evidence="2" type="ORF">DARMORV10_C02P60310.1</name>
</gene>
<accession>A0A816KQ56</accession>
<dbReference type="SMR" id="A0A816KQ56"/>
<feature type="transmembrane region" description="Helical" evidence="1">
    <location>
        <begin position="68"/>
        <end position="88"/>
    </location>
</feature>
<dbReference type="AlphaFoldDB" id="A0A816KQ56"/>